<feature type="domain" description="F-box" evidence="1">
    <location>
        <begin position="4"/>
        <end position="36"/>
    </location>
</feature>
<evidence type="ECO:0000313" key="2">
    <source>
        <dbReference type="EMBL" id="KZT63474.1"/>
    </source>
</evidence>
<dbReference type="InterPro" id="IPR001810">
    <property type="entry name" value="F-box_dom"/>
</dbReference>
<organism evidence="2 3">
    <name type="scientific">Daedalea quercina L-15889</name>
    <dbReference type="NCBI Taxonomy" id="1314783"/>
    <lineage>
        <taxon>Eukaryota</taxon>
        <taxon>Fungi</taxon>
        <taxon>Dikarya</taxon>
        <taxon>Basidiomycota</taxon>
        <taxon>Agaricomycotina</taxon>
        <taxon>Agaricomycetes</taxon>
        <taxon>Polyporales</taxon>
        <taxon>Fomitopsis</taxon>
    </lineage>
</organism>
<gene>
    <name evidence="2" type="ORF">DAEQUDRAFT_760460</name>
</gene>
<dbReference type="OrthoDB" id="2798260at2759"/>
<sequence length="427" mass="47127">MLPEMPTETWERILDYLWDKPADLKRCAAVCKAWYARSYFHLVTSTRLVDPHRTHLFTKLLERRPQLPARVQTVVIVGAVSSGETRRPIPHLGTFVLMLAKKLPSMYTLGIANADWQPSTLSSSGFLHLSTGFACITQLHLIYVTFPSKIFLARLVCALPSLRDLGCQHLLFRSASFNPSMMCSPPPQIKIIHLDGPSDDVVDLIVLHLGIAATLEDVRAGWLDRSTAVEDCVSASAVASLLQHTGATLRCIYIRLRVQPAAAVAPENTADVSPRTNPPLVIFDQCTELQQLGICYTLPKSTSKGTAQSGSLPGGSLYDVISSIKSVKIRILGIRLDVRHIDDSGALNLLKIALEFLDQQQCAKIDETLTNEQFKTRTRRALWVQLMCSPHVPAPDSNSWNSAMVARFPQLHARGILHTAVNVSIQG</sequence>
<name>A0A165KR10_9APHY</name>
<dbReference type="EMBL" id="KV429180">
    <property type="protein sequence ID" value="KZT63474.1"/>
    <property type="molecule type" value="Genomic_DNA"/>
</dbReference>
<accession>A0A165KR10</accession>
<evidence type="ECO:0000313" key="3">
    <source>
        <dbReference type="Proteomes" id="UP000076727"/>
    </source>
</evidence>
<protein>
    <recommendedName>
        <fullName evidence="1">F-box domain-containing protein</fullName>
    </recommendedName>
</protein>
<evidence type="ECO:0000259" key="1">
    <source>
        <dbReference type="Pfam" id="PF12937"/>
    </source>
</evidence>
<dbReference type="Pfam" id="PF12937">
    <property type="entry name" value="F-box-like"/>
    <property type="match status" value="1"/>
</dbReference>
<dbReference type="SUPFAM" id="SSF81383">
    <property type="entry name" value="F-box domain"/>
    <property type="match status" value="1"/>
</dbReference>
<keyword evidence="3" id="KW-1185">Reference proteome</keyword>
<dbReference type="Proteomes" id="UP000076727">
    <property type="component" value="Unassembled WGS sequence"/>
</dbReference>
<dbReference type="Gene3D" id="1.20.1280.50">
    <property type="match status" value="1"/>
</dbReference>
<reference evidence="2 3" key="1">
    <citation type="journal article" date="2016" name="Mol. Biol. Evol.">
        <title>Comparative Genomics of Early-Diverging Mushroom-Forming Fungi Provides Insights into the Origins of Lignocellulose Decay Capabilities.</title>
        <authorList>
            <person name="Nagy L.G."/>
            <person name="Riley R."/>
            <person name="Tritt A."/>
            <person name="Adam C."/>
            <person name="Daum C."/>
            <person name="Floudas D."/>
            <person name="Sun H."/>
            <person name="Yadav J.S."/>
            <person name="Pangilinan J."/>
            <person name="Larsson K.H."/>
            <person name="Matsuura K."/>
            <person name="Barry K."/>
            <person name="Labutti K."/>
            <person name="Kuo R."/>
            <person name="Ohm R.A."/>
            <person name="Bhattacharya S.S."/>
            <person name="Shirouzu T."/>
            <person name="Yoshinaga Y."/>
            <person name="Martin F.M."/>
            <person name="Grigoriev I.V."/>
            <person name="Hibbett D.S."/>
        </authorList>
    </citation>
    <scope>NUCLEOTIDE SEQUENCE [LARGE SCALE GENOMIC DNA]</scope>
    <source>
        <strain evidence="2 3">L-15889</strain>
    </source>
</reference>
<dbReference type="InterPro" id="IPR036047">
    <property type="entry name" value="F-box-like_dom_sf"/>
</dbReference>
<proteinExistence type="predicted"/>
<dbReference type="AlphaFoldDB" id="A0A165KR10"/>